<evidence type="ECO:0000256" key="1">
    <source>
        <dbReference type="ARBA" id="ARBA00022737"/>
    </source>
</evidence>
<name>K0T1G5_THAOC</name>
<organism evidence="3 4">
    <name type="scientific">Thalassiosira oceanica</name>
    <name type="common">Marine diatom</name>
    <dbReference type="NCBI Taxonomy" id="159749"/>
    <lineage>
        <taxon>Eukaryota</taxon>
        <taxon>Sar</taxon>
        <taxon>Stramenopiles</taxon>
        <taxon>Ochrophyta</taxon>
        <taxon>Bacillariophyta</taxon>
        <taxon>Coscinodiscophyceae</taxon>
        <taxon>Thalassiosirophycidae</taxon>
        <taxon>Thalassiosirales</taxon>
        <taxon>Thalassiosiraceae</taxon>
        <taxon>Thalassiosira</taxon>
    </lineage>
</organism>
<evidence type="ECO:0000256" key="2">
    <source>
        <dbReference type="SAM" id="MobiDB-lite"/>
    </source>
</evidence>
<evidence type="ECO:0000313" key="4">
    <source>
        <dbReference type="Proteomes" id="UP000266841"/>
    </source>
</evidence>
<comment type="caution">
    <text evidence="3">The sequence shown here is derived from an EMBL/GenBank/DDBJ whole genome shotgun (WGS) entry which is preliminary data.</text>
</comment>
<dbReference type="SUPFAM" id="SSF52047">
    <property type="entry name" value="RNI-like"/>
    <property type="match status" value="1"/>
</dbReference>
<dbReference type="PANTHER" id="PTHR24111">
    <property type="entry name" value="LEUCINE-RICH REPEAT-CONTAINING PROTEIN 34"/>
    <property type="match status" value="1"/>
</dbReference>
<evidence type="ECO:0000313" key="3">
    <source>
        <dbReference type="EMBL" id="EJK64272.1"/>
    </source>
</evidence>
<feature type="region of interest" description="Disordered" evidence="2">
    <location>
        <begin position="1"/>
        <end position="25"/>
    </location>
</feature>
<dbReference type="Gene3D" id="3.80.10.10">
    <property type="entry name" value="Ribonuclease Inhibitor"/>
    <property type="match status" value="1"/>
</dbReference>
<dbReference type="EMBL" id="AGNL01017455">
    <property type="protein sequence ID" value="EJK64272.1"/>
    <property type="molecule type" value="Genomic_DNA"/>
</dbReference>
<dbReference type="OrthoDB" id="120976at2759"/>
<accession>K0T1G5</accession>
<reference evidence="3 4" key="1">
    <citation type="journal article" date="2012" name="Genome Biol.">
        <title>Genome and low-iron response of an oceanic diatom adapted to chronic iron limitation.</title>
        <authorList>
            <person name="Lommer M."/>
            <person name="Specht M."/>
            <person name="Roy A.S."/>
            <person name="Kraemer L."/>
            <person name="Andreson R."/>
            <person name="Gutowska M.A."/>
            <person name="Wolf J."/>
            <person name="Bergner S.V."/>
            <person name="Schilhabel M.B."/>
            <person name="Klostermeier U.C."/>
            <person name="Beiko R.G."/>
            <person name="Rosenstiel P."/>
            <person name="Hippler M."/>
            <person name="Laroche J."/>
        </authorList>
    </citation>
    <scope>NUCLEOTIDE SEQUENCE [LARGE SCALE GENOMIC DNA]</scope>
    <source>
        <strain evidence="3 4">CCMP1005</strain>
    </source>
</reference>
<keyword evidence="1" id="KW-0677">Repeat</keyword>
<dbReference type="PANTHER" id="PTHR24111:SF0">
    <property type="entry name" value="LEUCINE-RICH REPEAT-CONTAINING PROTEIN"/>
    <property type="match status" value="1"/>
</dbReference>
<dbReference type="AlphaFoldDB" id="K0T1G5"/>
<protein>
    <submittedName>
        <fullName evidence="3">Uncharacterized protein</fullName>
    </submittedName>
</protein>
<dbReference type="InterPro" id="IPR052201">
    <property type="entry name" value="LRR-containing_regulator"/>
</dbReference>
<proteinExistence type="predicted"/>
<keyword evidence="4" id="KW-1185">Reference proteome</keyword>
<dbReference type="InterPro" id="IPR032675">
    <property type="entry name" value="LRR_dom_sf"/>
</dbReference>
<sequence length="494" mass="56222">MDVEDSNLDDGLSLSPSTRSSEIDASEESLSKIITSLVSLAKLHEATVEQISVLASHTKRLETLVRRNYEYEYKIHHIHSSYWIGQGFNEEHAENMDFLQYELRAMAIELRKNEDVSPVYLGLKTNLHNDGTLPFDHEMVPHYKELIDGLLLHEPLNLNVSNIELKDPLMDMLSDVLVGQLQSLTLHNNGFLSIEKTVDFVRDLTENNAKLTHFQWEQNPLSASDFASLADVIIKSKVDSVGFVACCDEGEDSADGYGILERLLMADNKKWESLNLQGNRIQMLGRTCLSDFISTNEYIKTIILKDNMLNDQDVHLIAEALRTNSTLRSIYLESNNNDITETGWSAVRRALCNASSFNSIFGSNHTCYVKLAEGHEPAEILYDQIIVNNGEKGWKENFAIKMHSLILKRHASNSNAFHLNQEFDRNATYTLTPNILEAIYRQISDKDRLCLSYALHCAPEDLALDEETPPLSMMFEIIQNWKIELFKNVSDMSW</sequence>
<dbReference type="Proteomes" id="UP000266841">
    <property type="component" value="Unassembled WGS sequence"/>
</dbReference>
<gene>
    <name evidence="3" type="ORF">THAOC_15008</name>
</gene>